<dbReference type="InterPro" id="IPR036390">
    <property type="entry name" value="WH_DNA-bd_sf"/>
</dbReference>
<evidence type="ECO:0000313" key="7">
    <source>
        <dbReference type="Proteomes" id="UP000317722"/>
    </source>
</evidence>
<dbReference type="InterPro" id="IPR051011">
    <property type="entry name" value="Metal_resp_trans_reg"/>
</dbReference>
<dbReference type="Pfam" id="PF01022">
    <property type="entry name" value="HTH_5"/>
    <property type="match status" value="1"/>
</dbReference>
<dbReference type="PROSITE" id="PS50987">
    <property type="entry name" value="HTH_ARSR_2"/>
    <property type="match status" value="1"/>
</dbReference>
<dbReference type="SUPFAM" id="SSF46785">
    <property type="entry name" value="Winged helix' DNA-binding domain"/>
    <property type="match status" value="1"/>
</dbReference>
<dbReference type="Proteomes" id="UP000317722">
    <property type="component" value="Unassembled WGS sequence"/>
</dbReference>
<evidence type="ECO:0000256" key="3">
    <source>
        <dbReference type="ARBA" id="ARBA00023163"/>
    </source>
</evidence>
<keyword evidence="7" id="KW-1185">Reference proteome</keyword>
<evidence type="ECO:0000259" key="5">
    <source>
        <dbReference type="PROSITE" id="PS50987"/>
    </source>
</evidence>
<dbReference type="PANTHER" id="PTHR43132">
    <property type="entry name" value="ARSENICAL RESISTANCE OPERON REPRESSOR ARSR-RELATED"/>
    <property type="match status" value="1"/>
</dbReference>
<name>A0A502D045_9MICO</name>
<evidence type="ECO:0000313" key="6">
    <source>
        <dbReference type="EMBL" id="TPG17391.1"/>
    </source>
</evidence>
<dbReference type="InterPro" id="IPR001845">
    <property type="entry name" value="HTH_ArsR_DNA-bd_dom"/>
</dbReference>
<evidence type="ECO:0000256" key="4">
    <source>
        <dbReference type="SAM" id="MobiDB-lite"/>
    </source>
</evidence>
<protein>
    <submittedName>
        <fullName evidence="6">Transcriptional regulator</fullName>
    </submittedName>
</protein>
<gene>
    <name evidence="6" type="ORF">EAH86_09625</name>
</gene>
<feature type="region of interest" description="Disordered" evidence="4">
    <location>
        <begin position="93"/>
        <end position="112"/>
    </location>
</feature>
<evidence type="ECO:0000256" key="2">
    <source>
        <dbReference type="ARBA" id="ARBA00023125"/>
    </source>
</evidence>
<reference evidence="6 7" key="1">
    <citation type="journal article" date="2019" name="Environ. Microbiol.">
        <title>Species interactions and distinct microbial communities in high Arctic permafrost affected cryosols are associated with the CH4 and CO2 gas fluxes.</title>
        <authorList>
            <person name="Altshuler I."/>
            <person name="Hamel J."/>
            <person name="Turney S."/>
            <person name="Magnuson E."/>
            <person name="Levesque R."/>
            <person name="Greer C."/>
            <person name="Whyte L.G."/>
        </authorList>
    </citation>
    <scope>NUCLEOTIDE SEQUENCE [LARGE SCALE GENOMIC DNA]</scope>
    <source>
        <strain evidence="6 7">S9.3A</strain>
    </source>
</reference>
<dbReference type="EMBL" id="RCZM01000003">
    <property type="protein sequence ID" value="TPG17391.1"/>
    <property type="molecule type" value="Genomic_DNA"/>
</dbReference>
<dbReference type="SMART" id="SM00418">
    <property type="entry name" value="HTH_ARSR"/>
    <property type="match status" value="1"/>
</dbReference>
<dbReference type="GO" id="GO:0003700">
    <property type="term" value="F:DNA-binding transcription factor activity"/>
    <property type="evidence" value="ECO:0007669"/>
    <property type="project" value="InterPro"/>
</dbReference>
<dbReference type="InterPro" id="IPR011991">
    <property type="entry name" value="ArsR-like_HTH"/>
</dbReference>
<comment type="caution">
    <text evidence="6">The sequence shown here is derived from an EMBL/GenBank/DDBJ whole genome shotgun (WGS) entry which is preliminary data.</text>
</comment>
<dbReference type="PRINTS" id="PR00778">
    <property type="entry name" value="HTHARSR"/>
</dbReference>
<proteinExistence type="predicted"/>
<dbReference type="GO" id="GO:0003677">
    <property type="term" value="F:DNA binding"/>
    <property type="evidence" value="ECO:0007669"/>
    <property type="project" value="UniProtKB-KW"/>
</dbReference>
<keyword evidence="3" id="KW-0804">Transcription</keyword>
<dbReference type="AlphaFoldDB" id="A0A502D045"/>
<dbReference type="InterPro" id="IPR036388">
    <property type="entry name" value="WH-like_DNA-bd_sf"/>
</dbReference>
<keyword evidence="2" id="KW-0238">DNA-binding</keyword>
<dbReference type="NCBIfam" id="NF033788">
    <property type="entry name" value="HTH_metalloreg"/>
    <property type="match status" value="1"/>
</dbReference>
<dbReference type="CDD" id="cd00090">
    <property type="entry name" value="HTH_ARSR"/>
    <property type="match status" value="1"/>
</dbReference>
<feature type="domain" description="HTH arsR-type" evidence="5">
    <location>
        <begin position="1"/>
        <end position="93"/>
    </location>
</feature>
<sequence>METAQSVAGILHALATPSRVRILARLQDGPHSVGELTEAIGMEQSAVSHQLRHLRDLGFVTAERQGRHMLYELFDDHVAELIDQALSHAEHLRTSVPSHGGRRGAAAETGST</sequence>
<dbReference type="PANTHER" id="PTHR43132:SF6">
    <property type="entry name" value="HTH-TYPE TRANSCRIPTIONAL REPRESSOR CZRA"/>
    <property type="match status" value="1"/>
</dbReference>
<evidence type="ECO:0000256" key="1">
    <source>
        <dbReference type="ARBA" id="ARBA00023015"/>
    </source>
</evidence>
<dbReference type="OrthoDB" id="3401849at2"/>
<organism evidence="6 7">
    <name type="scientific">Pedococcus bigeumensis</name>
    <dbReference type="NCBI Taxonomy" id="433644"/>
    <lineage>
        <taxon>Bacteria</taxon>
        <taxon>Bacillati</taxon>
        <taxon>Actinomycetota</taxon>
        <taxon>Actinomycetes</taxon>
        <taxon>Micrococcales</taxon>
        <taxon>Intrasporangiaceae</taxon>
        <taxon>Pedococcus</taxon>
    </lineage>
</organism>
<dbReference type="Gene3D" id="1.10.10.10">
    <property type="entry name" value="Winged helix-like DNA-binding domain superfamily/Winged helix DNA-binding domain"/>
    <property type="match status" value="1"/>
</dbReference>
<accession>A0A502D045</accession>
<keyword evidence="1" id="KW-0805">Transcription regulation</keyword>